<evidence type="ECO:0000313" key="2">
    <source>
        <dbReference type="Proteomes" id="UP000266701"/>
    </source>
</evidence>
<protein>
    <submittedName>
        <fullName evidence="1">Uncharacterized protein</fullName>
    </submittedName>
</protein>
<gene>
    <name evidence="1" type="ORF">BC353_11645</name>
</gene>
<comment type="caution">
    <text evidence="1">The sequence shown here is derived from an EMBL/GenBank/DDBJ whole genome shotgun (WGS) entry which is preliminary data.</text>
</comment>
<reference evidence="1 2" key="1">
    <citation type="journal article" date="2017" name="Emerg. Infect. Dis.">
        <title>Carbapenemase VCC-1-Producing Vibrio cholerae in Coastal Waters of Germany.</title>
        <authorList>
            <person name="Hammerl J.A."/>
            <person name="Jackel C."/>
            <person name="Bortolaia V."/>
            <person name="Schwartz K."/>
            <person name="Bier N."/>
            <person name="Hendriksen R.S."/>
            <person name="Guerra B."/>
            <person name="Strauch E."/>
        </authorList>
    </citation>
    <scope>NUCLEOTIDE SEQUENCE [LARGE SCALE GENOMIC DNA]</scope>
    <source>
        <strain evidence="1 2">VN-2825</strain>
    </source>
</reference>
<accession>A0A395TVH3</accession>
<dbReference type="AlphaFoldDB" id="A0A395TVH3"/>
<dbReference type="RefSeq" id="WP_001158934.1">
    <property type="nucleotide sequence ID" value="NZ_BAABUI010000020.1"/>
</dbReference>
<organism evidence="1 2">
    <name type="scientific">Vibrio cholerae</name>
    <dbReference type="NCBI Taxonomy" id="666"/>
    <lineage>
        <taxon>Bacteria</taxon>
        <taxon>Pseudomonadati</taxon>
        <taxon>Pseudomonadota</taxon>
        <taxon>Gammaproteobacteria</taxon>
        <taxon>Vibrionales</taxon>
        <taxon>Vibrionaceae</taxon>
        <taxon>Vibrio</taxon>
    </lineage>
</organism>
<dbReference type="EMBL" id="MCBA01000122">
    <property type="protein sequence ID" value="RGP88372.1"/>
    <property type="molecule type" value="Genomic_DNA"/>
</dbReference>
<sequence length="119" mass="13652">MQEYWDALERLKAGCPSRVPLGSSINKDTVALEAGRKRGAIKKSRISFGKLIAAIDTANREVDVQASQPRDLFRKVRAEKQSYKELYHQALNRELMLLDRLARLEKELARFSNVLPIRK</sequence>
<dbReference type="Proteomes" id="UP000266701">
    <property type="component" value="Unassembled WGS sequence"/>
</dbReference>
<dbReference type="GeneID" id="69720882"/>
<evidence type="ECO:0000313" key="1">
    <source>
        <dbReference type="EMBL" id="RGP88372.1"/>
    </source>
</evidence>
<name>A0A395TVH3_VIBCL</name>
<proteinExistence type="predicted"/>